<organism evidence="9 10">
    <name type="scientific">Rhinocladiella mackenziei CBS 650.93</name>
    <dbReference type="NCBI Taxonomy" id="1442369"/>
    <lineage>
        <taxon>Eukaryota</taxon>
        <taxon>Fungi</taxon>
        <taxon>Dikarya</taxon>
        <taxon>Ascomycota</taxon>
        <taxon>Pezizomycotina</taxon>
        <taxon>Eurotiomycetes</taxon>
        <taxon>Chaetothyriomycetidae</taxon>
        <taxon>Chaetothyriales</taxon>
        <taxon>Herpotrichiellaceae</taxon>
        <taxon>Rhinocladiella</taxon>
    </lineage>
</organism>
<evidence type="ECO:0000313" key="9">
    <source>
        <dbReference type="EMBL" id="KIX05597.1"/>
    </source>
</evidence>
<evidence type="ECO:0000256" key="3">
    <source>
        <dbReference type="ARBA" id="ARBA00023125"/>
    </source>
</evidence>
<keyword evidence="4" id="KW-0804">Transcription</keyword>
<keyword evidence="7" id="KW-0472">Membrane</keyword>
<sequence length="640" mass="71717">MPRASSRDFGVQIAALVGSSAGKFKIENRSSVQQLTEIRPHVRKPRRRFQGRTENDILCSSQRHDLETDCPEADTRPILVQPTSVEPTPTAFSAESSAAPHSSFLGRSSYITSTDLAVDEEDAMQYKSPQAKSTENLAELQSSMLRAASSICIPPQSLQLSLIKSFMERGAPWMPIVEPNELEQLRCHKSDSLLATAVFVAGSKLSAAPNALIWGEKCYFYTKCLLFHGTGHGILHSIIATILLHWWNPSGPEHVSLDSSSLWLRISVGIAHQAGLHREPEPHLPDAGLRRRLWWTLIARDNQISTSHGRPRALRLEDSNVRPLQLDDFRGTNEFDALLFMHFVRITSIVGDITEHCRCGGLSERRRLSIELELLRWIKDVPPALSLFDKVTQTPRTYNFKLRQLYVPFFVALIIFYRGDTTGQQFSATSLLAASFVSGIFEEYIAWADIMFLAPASIFYLLVAGLIQVSSYRYPELAKNNETEISTVRVSLKELGKRFPTAHGAERIFENLLARSQRRGRASQRFSVRLSAIQKELFQPFDHHLCASWPLVFGSLDGRNPDTNQLPRNNGGITQRDPTLDDEMESEPLAGANAGPGQYTHAEVNLADSGPDFLQPVDALGDYTLGGLDFWWPDWTELNH</sequence>
<dbReference type="VEuPathDB" id="FungiDB:Z518_06469"/>
<feature type="transmembrane region" description="Helical" evidence="7">
    <location>
        <begin position="444"/>
        <end position="467"/>
    </location>
</feature>
<dbReference type="PANTHER" id="PTHR47171:SF2">
    <property type="entry name" value="TRANSCRIPTION FACTOR, PUTATIVE-RELATED"/>
    <property type="match status" value="1"/>
</dbReference>
<dbReference type="EMBL" id="KN847478">
    <property type="protein sequence ID" value="KIX05597.1"/>
    <property type="molecule type" value="Genomic_DNA"/>
</dbReference>
<accession>A0A0D2FU14</accession>
<proteinExistence type="predicted"/>
<evidence type="ECO:0000256" key="4">
    <source>
        <dbReference type="ARBA" id="ARBA00023163"/>
    </source>
</evidence>
<protein>
    <recommendedName>
        <fullName evidence="8">Xylanolytic transcriptional activator regulatory domain-containing protein</fullName>
    </recommendedName>
</protein>
<dbReference type="PANTHER" id="PTHR47171">
    <property type="entry name" value="FARA-RELATED"/>
    <property type="match status" value="1"/>
</dbReference>
<feature type="region of interest" description="Disordered" evidence="6">
    <location>
        <begin position="83"/>
        <end position="102"/>
    </location>
</feature>
<dbReference type="GeneID" id="25294540"/>
<keyword evidence="2" id="KW-0805">Transcription regulation</keyword>
<evidence type="ECO:0000256" key="2">
    <source>
        <dbReference type="ARBA" id="ARBA00023015"/>
    </source>
</evidence>
<evidence type="ECO:0000313" key="10">
    <source>
        <dbReference type="Proteomes" id="UP000053617"/>
    </source>
</evidence>
<keyword evidence="1" id="KW-0862">Zinc</keyword>
<dbReference type="SMART" id="SM00906">
    <property type="entry name" value="Fungal_trans"/>
    <property type="match status" value="1"/>
</dbReference>
<dbReference type="Proteomes" id="UP000053617">
    <property type="component" value="Unassembled WGS sequence"/>
</dbReference>
<evidence type="ECO:0000256" key="6">
    <source>
        <dbReference type="SAM" id="MobiDB-lite"/>
    </source>
</evidence>
<dbReference type="RefSeq" id="XP_013272733.1">
    <property type="nucleotide sequence ID" value="XM_013417279.1"/>
</dbReference>
<feature type="domain" description="Xylanolytic transcriptional activator regulatory" evidence="8">
    <location>
        <begin position="260"/>
        <end position="329"/>
    </location>
</feature>
<dbReference type="OrthoDB" id="3034343at2759"/>
<feature type="region of interest" description="Disordered" evidence="6">
    <location>
        <begin position="560"/>
        <end position="598"/>
    </location>
</feature>
<evidence type="ECO:0000259" key="8">
    <source>
        <dbReference type="SMART" id="SM00906"/>
    </source>
</evidence>
<dbReference type="InterPro" id="IPR007219">
    <property type="entry name" value="XnlR_reg_dom"/>
</dbReference>
<evidence type="ECO:0000256" key="1">
    <source>
        <dbReference type="ARBA" id="ARBA00022833"/>
    </source>
</evidence>
<evidence type="ECO:0000256" key="7">
    <source>
        <dbReference type="SAM" id="Phobius"/>
    </source>
</evidence>
<evidence type="ECO:0000256" key="5">
    <source>
        <dbReference type="ARBA" id="ARBA00023242"/>
    </source>
</evidence>
<dbReference type="STRING" id="1442369.A0A0D2FU14"/>
<name>A0A0D2FU14_9EURO</name>
<keyword evidence="5" id="KW-0539">Nucleus</keyword>
<dbReference type="InterPro" id="IPR052073">
    <property type="entry name" value="Amide_Lactam_Regulators"/>
</dbReference>
<dbReference type="GO" id="GO:0008270">
    <property type="term" value="F:zinc ion binding"/>
    <property type="evidence" value="ECO:0007669"/>
    <property type="project" value="InterPro"/>
</dbReference>
<dbReference type="HOGENOM" id="CLU_007427_2_0_1"/>
<keyword evidence="10" id="KW-1185">Reference proteome</keyword>
<dbReference type="CDD" id="cd12148">
    <property type="entry name" value="fungal_TF_MHR"/>
    <property type="match status" value="1"/>
</dbReference>
<dbReference type="GO" id="GO:0003677">
    <property type="term" value="F:DNA binding"/>
    <property type="evidence" value="ECO:0007669"/>
    <property type="project" value="UniProtKB-KW"/>
</dbReference>
<feature type="compositionally biased region" description="Polar residues" evidence="6">
    <location>
        <begin position="561"/>
        <end position="577"/>
    </location>
</feature>
<dbReference type="GO" id="GO:0006351">
    <property type="term" value="P:DNA-templated transcription"/>
    <property type="evidence" value="ECO:0007669"/>
    <property type="project" value="InterPro"/>
</dbReference>
<dbReference type="AlphaFoldDB" id="A0A0D2FU14"/>
<reference evidence="9 10" key="1">
    <citation type="submission" date="2015-01" db="EMBL/GenBank/DDBJ databases">
        <title>The Genome Sequence of Rhinocladiella mackenzie CBS 650.93.</title>
        <authorList>
            <consortium name="The Broad Institute Genomics Platform"/>
            <person name="Cuomo C."/>
            <person name="de Hoog S."/>
            <person name="Gorbushina A."/>
            <person name="Stielow B."/>
            <person name="Teixiera M."/>
            <person name="Abouelleil A."/>
            <person name="Chapman S.B."/>
            <person name="Priest M."/>
            <person name="Young S.K."/>
            <person name="Wortman J."/>
            <person name="Nusbaum C."/>
            <person name="Birren B."/>
        </authorList>
    </citation>
    <scope>NUCLEOTIDE SEQUENCE [LARGE SCALE GENOMIC DNA]</scope>
    <source>
        <strain evidence="9 10">CBS 650.93</strain>
    </source>
</reference>
<gene>
    <name evidence="9" type="ORF">Z518_06469</name>
</gene>
<keyword evidence="7" id="KW-0812">Transmembrane</keyword>
<keyword evidence="7" id="KW-1133">Transmembrane helix</keyword>
<keyword evidence="3" id="KW-0238">DNA-binding</keyword>
<dbReference type="Pfam" id="PF04082">
    <property type="entry name" value="Fungal_trans"/>
    <property type="match status" value="1"/>
</dbReference>